<comment type="caution">
    <text evidence="1">The sequence shown here is derived from an EMBL/GenBank/DDBJ whole genome shotgun (WGS) entry which is preliminary data.</text>
</comment>
<reference evidence="1 2" key="1">
    <citation type="submission" date="2020-08" db="EMBL/GenBank/DDBJ databases">
        <title>Genomic Encyclopedia of Type Strains, Phase IV (KMG-IV): sequencing the most valuable type-strain genomes for metagenomic binning, comparative biology and taxonomic classification.</title>
        <authorList>
            <person name="Goeker M."/>
        </authorList>
    </citation>
    <scope>NUCLEOTIDE SEQUENCE [LARGE SCALE GENOMIC DNA]</scope>
    <source>
        <strain evidence="1 2">DSM 102238</strain>
    </source>
</reference>
<accession>A0A7W6EA21</accession>
<organism evidence="1 2">
    <name type="scientific">Aureimonas pseudogalii</name>
    <dbReference type="NCBI Taxonomy" id="1744844"/>
    <lineage>
        <taxon>Bacteria</taxon>
        <taxon>Pseudomonadati</taxon>
        <taxon>Pseudomonadota</taxon>
        <taxon>Alphaproteobacteria</taxon>
        <taxon>Hyphomicrobiales</taxon>
        <taxon>Aurantimonadaceae</taxon>
        <taxon>Aureimonas</taxon>
    </lineage>
</organism>
<gene>
    <name evidence="1" type="ORF">GGR04_000865</name>
</gene>
<evidence type="ECO:0000313" key="2">
    <source>
        <dbReference type="Proteomes" id="UP000542776"/>
    </source>
</evidence>
<evidence type="ECO:0008006" key="3">
    <source>
        <dbReference type="Google" id="ProtNLM"/>
    </source>
</evidence>
<name>A0A7W6EA21_9HYPH</name>
<sequence length="155" mass="16065">MTVRRTLRPSERWSALVCLCSTALVALAVGEPLMIDGAGGPVSVPLARIVPEAAGGGSFLSGPVFDPLRRPVDAATGLFAEPGPIDPAAASPPPLRLAGIVVEGAAPKATFAGVDSWLEVGSTIDGWTLAAVEPRRVILHRGEDTKVLDFTDAFR</sequence>
<keyword evidence="2" id="KW-1185">Reference proteome</keyword>
<protein>
    <recommendedName>
        <fullName evidence="3">Type II secretion system protein GspC N-terminal domain-containing protein</fullName>
    </recommendedName>
</protein>
<evidence type="ECO:0000313" key="1">
    <source>
        <dbReference type="EMBL" id="MBB3997044.1"/>
    </source>
</evidence>
<dbReference type="AlphaFoldDB" id="A0A7W6EA21"/>
<dbReference type="EMBL" id="JACIEK010000001">
    <property type="protein sequence ID" value="MBB3997044.1"/>
    <property type="molecule type" value="Genomic_DNA"/>
</dbReference>
<dbReference type="RefSeq" id="WP_183198188.1">
    <property type="nucleotide sequence ID" value="NZ_JACIEK010000001.1"/>
</dbReference>
<proteinExistence type="predicted"/>
<dbReference type="Proteomes" id="UP000542776">
    <property type="component" value="Unassembled WGS sequence"/>
</dbReference>